<dbReference type="SUPFAM" id="SSF56281">
    <property type="entry name" value="Metallo-hydrolase/oxidoreductase"/>
    <property type="match status" value="1"/>
</dbReference>
<evidence type="ECO:0008006" key="3">
    <source>
        <dbReference type="Google" id="ProtNLM"/>
    </source>
</evidence>
<dbReference type="Gene3D" id="3.60.15.10">
    <property type="entry name" value="Ribonuclease Z/Hydroxyacylglutathione hydrolase-like"/>
    <property type="match status" value="1"/>
</dbReference>
<keyword evidence="2" id="KW-1185">Reference proteome</keyword>
<dbReference type="GeneID" id="27420903"/>
<dbReference type="HOGENOM" id="CLU_047034_1_0_1"/>
<evidence type="ECO:0000313" key="2">
    <source>
        <dbReference type="Proteomes" id="UP000019377"/>
    </source>
</evidence>
<proteinExistence type="predicted"/>
<dbReference type="PANTHER" id="PTHR36839">
    <property type="entry name" value="METALLO-BETA-LACTAMASE FAMILY PROTEIN (AFU_ORTHOLOGUE AFUA_5G12770)"/>
    <property type="match status" value="1"/>
</dbReference>
<dbReference type="STRING" id="1365824.V5E621"/>
<reference evidence="2" key="1">
    <citation type="journal article" date="2013" name="Genome Announc.">
        <title>Draft genome sequence of Pseudozyma brasiliensis sp. nov. strain GHG001, a high producer of endo-1,4-xylanase isolated from an insect pest of sugarcane.</title>
        <authorList>
            <person name="Oliveira J.V.D.C."/>
            <person name="dos Santos R.A.C."/>
            <person name="Borges T.A."/>
            <person name="Riano-Pachon D.M."/>
            <person name="Goldman G.H."/>
        </authorList>
    </citation>
    <scope>NUCLEOTIDE SEQUENCE [LARGE SCALE GENOMIC DNA]</scope>
    <source>
        <strain evidence="2">GHG001</strain>
    </source>
</reference>
<dbReference type="OrthoDB" id="17458at2759"/>
<dbReference type="InterPro" id="IPR036866">
    <property type="entry name" value="RibonucZ/Hydroxyglut_hydro"/>
</dbReference>
<gene>
    <name evidence="1" type="ORF">PSEUBRA_SCAF4g04829</name>
</gene>
<name>V5E621_KALBG</name>
<accession>V5E621</accession>
<dbReference type="EMBL" id="KI545884">
    <property type="protein sequence ID" value="EST05676.1"/>
    <property type="molecule type" value="Genomic_DNA"/>
</dbReference>
<sequence>MQRICSLSPSGKVAAIFISHPHFFGSSLTWAKMLDCSVFISKLDRQWFQRGSGNAQSPDVAARQKHVVEVEQDVLSLPHLPSFSLVRCGGHFPGSSCLHWDRDSDVRPNEDAKGAAVFCSDTFMVMPDRKRFTFAYSFPNNIPLPPRDVEQIWIQMRNFDWSDTFGGWSGRNILSDSRNRLLLSARYYVDKEGHSADDFETLKLE</sequence>
<dbReference type="AlphaFoldDB" id="V5E621"/>
<dbReference type="eggNOG" id="ENOG502S0TT">
    <property type="taxonomic scope" value="Eukaryota"/>
</dbReference>
<dbReference type="PANTHER" id="PTHR36839:SF1">
    <property type="entry name" value="METALLO-BETA-LACTAMASE FAMILY PROTEIN (AFU_ORTHOLOGUE AFUA_5G12770)"/>
    <property type="match status" value="1"/>
</dbReference>
<organism evidence="1 2">
    <name type="scientific">Kalmanozyma brasiliensis (strain GHG001)</name>
    <name type="common">Yeast</name>
    <name type="synonym">Pseudozyma brasiliensis</name>
    <dbReference type="NCBI Taxonomy" id="1365824"/>
    <lineage>
        <taxon>Eukaryota</taxon>
        <taxon>Fungi</taxon>
        <taxon>Dikarya</taxon>
        <taxon>Basidiomycota</taxon>
        <taxon>Ustilaginomycotina</taxon>
        <taxon>Ustilaginomycetes</taxon>
        <taxon>Ustilaginales</taxon>
        <taxon>Ustilaginaceae</taxon>
        <taxon>Kalmanozyma</taxon>
    </lineage>
</organism>
<dbReference type="Proteomes" id="UP000019377">
    <property type="component" value="Unassembled WGS sequence"/>
</dbReference>
<evidence type="ECO:0000313" key="1">
    <source>
        <dbReference type="EMBL" id="EST05676.1"/>
    </source>
</evidence>
<protein>
    <recommendedName>
        <fullName evidence="3">Metallo-beta-lactamase domain-containing protein</fullName>
    </recommendedName>
</protein>